<dbReference type="Proteomes" id="UP000319894">
    <property type="component" value="Unassembled WGS sequence"/>
</dbReference>
<proteinExistence type="predicted"/>
<dbReference type="SUPFAM" id="SSF103256">
    <property type="entry name" value="Hypothetical protein TM0160"/>
    <property type="match status" value="1"/>
</dbReference>
<keyword evidence="3" id="KW-1185">Reference proteome</keyword>
<protein>
    <submittedName>
        <fullName evidence="2">Bifunctional nuclease family protein</fullName>
    </submittedName>
</protein>
<reference evidence="2 3" key="1">
    <citation type="submission" date="2018-06" db="EMBL/GenBank/DDBJ databases">
        <title>Natronomonas sp. F16-60 a new haloarchaeon isolated from a solar saltern of Isla Cristina, Huelva, Spain.</title>
        <authorList>
            <person name="Duran-Viseras A."/>
            <person name="Sanchez-Porro C."/>
            <person name="Ventosa A."/>
        </authorList>
    </citation>
    <scope>NUCLEOTIDE SEQUENCE [LARGE SCALE GENOMIC DNA]</scope>
    <source>
        <strain evidence="2 3">F16-60</strain>
    </source>
</reference>
<dbReference type="PROSITE" id="PS51658">
    <property type="entry name" value="BFN"/>
    <property type="match status" value="1"/>
</dbReference>
<dbReference type="Pfam" id="PF02577">
    <property type="entry name" value="BFN_dom"/>
    <property type="match status" value="1"/>
</dbReference>
<organism evidence="2 3">
    <name type="scientific">Haloglomus irregulare</name>
    <dbReference type="NCBI Taxonomy" id="2234134"/>
    <lineage>
        <taxon>Archaea</taxon>
        <taxon>Methanobacteriati</taxon>
        <taxon>Methanobacteriota</taxon>
        <taxon>Stenosarchaea group</taxon>
        <taxon>Halobacteria</taxon>
        <taxon>Halobacteriales</taxon>
        <taxon>Natronomonadaceae</taxon>
        <taxon>Haloglomus</taxon>
    </lineage>
</organism>
<evidence type="ECO:0000313" key="2">
    <source>
        <dbReference type="EMBL" id="TSD15016.1"/>
    </source>
</evidence>
<dbReference type="GO" id="GO:0004518">
    <property type="term" value="F:nuclease activity"/>
    <property type="evidence" value="ECO:0007669"/>
    <property type="project" value="InterPro"/>
</dbReference>
<dbReference type="PANTHER" id="PTHR15160">
    <property type="entry name" value="VON HIPPEL-LINDAU PROTEIN"/>
    <property type="match status" value="1"/>
</dbReference>
<dbReference type="InterPro" id="IPR036104">
    <property type="entry name" value="BFN_sf"/>
</dbReference>
<dbReference type="InterPro" id="IPR003729">
    <property type="entry name" value="Bi_nuclease_dom"/>
</dbReference>
<dbReference type="EMBL" id="QMDX01000002">
    <property type="protein sequence ID" value="TSD15016.1"/>
    <property type="molecule type" value="Genomic_DNA"/>
</dbReference>
<evidence type="ECO:0000313" key="3">
    <source>
        <dbReference type="Proteomes" id="UP000319894"/>
    </source>
</evidence>
<dbReference type="Gene3D" id="3.10.690.10">
    <property type="entry name" value="Bifunctional nuclease domain"/>
    <property type="match status" value="1"/>
</dbReference>
<accession>A0A554NC93</accession>
<sequence>MSTDASGDGDRDAADLLPARIDSVRVAGTPDGPVPVVCIAVEEDGAAAGDAREDGTDSAGGPDGELVGEVLPIFIGFEEARSIVRGMEAEPLGRPMTHDLTLDIVEELGGRVDGVVVSRLEEGTFFAELRLNTPREDVTVDARPSDSLALATRTNAPLRVAAAVWDDAAEDADRFAELQDVREVFEGDE</sequence>
<gene>
    <name evidence="2" type="ORF">DP107_03905</name>
</gene>
<dbReference type="OrthoDB" id="30741at2157"/>
<name>A0A554NC93_9EURY</name>
<dbReference type="RefSeq" id="WP_144260857.1">
    <property type="nucleotide sequence ID" value="NZ_QMDX01000002.1"/>
</dbReference>
<dbReference type="PANTHER" id="PTHR15160:SF1">
    <property type="entry name" value="VON HIPPEL-LINDAU DISEASE TUMOR SUPPRESSOR"/>
    <property type="match status" value="1"/>
</dbReference>
<evidence type="ECO:0000259" key="1">
    <source>
        <dbReference type="PROSITE" id="PS51658"/>
    </source>
</evidence>
<dbReference type="InParanoid" id="A0A554NC93"/>
<feature type="domain" description="BFN" evidence="1">
    <location>
        <begin position="16"/>
        <end position="172"/>
    </location>
</feature>
<dbReference type="AlphaFoldDB" id="A0A554NC93"/>
<comment type="caution">
    <text evidence="2">The sequence shown here is derived from an EMBL/GenBank/DDBJ whole genome shotgun (WGS) entry which is preliminary data.</text>
</comment>